<feature type="region of interest" description="Disordered" evidence="1">
    <location>
        <begin position="31"/>
        <end position="109"/>
    </location>
</feature>
<dbReference type="EMBL" id="JAJOMB010000002">
    <property type="protein sequence ID" value="MCD5310215.1"/>
    <property type="molecule type" value="Genomic_DNA"/>
</dbReference>
<sequence length="252" mass="26179">MKRLSGVVYAAFVVVALSVATLSGCGSDNPYELPEYQPGQAAGSLSEAEPGPDADGDPDTGDGPSGAGSKSSDASPSETEPIPTVSRQPSPASSAVTYEPADPAGEGAWVERGKVKARNQRGRAAVDAVVGYMTQRVQLSNTWQVDEDALAAVATGQAVSSARERALSQEAAGRRSTGAFVVNVSSVKIKDDRATVTGCHLDRTSEVDENGYQLVPPPGGVLISMEVEFAQGVWRVSSWPTEKVPTCKAAQK</sequence>
<evidence type="ECO:0000313" key="2">
    <source>
        <dbReference type="EMBL" id="MCD5310215.1"/>
    </source>
</evidence>
<evidence type="ECO:0000256" key="1">
    <source>
        <dbReference type="SAM" id="MobiDB-lite"/>
    </source>
</evidence>
<feature type="compositionally biased region" description="Acidic residues" evidence="1">
    <location>
        <begin position="50"/>
        <end position="60"/>
    </location>
</feature>
<keyword evidence="3" id="KW-1185">Reference proteome</keyword>
<reference evidence="2" key="1">
    <citation type="submission" date="2021-11" db="EMBL/GenBank/DDBJ databases">
        <title>Streptomyces corallinus and Kineosporia corallina sp. nov., two new coral-derived marine actinobacteria.</title>
        <authorList>
            <person name="Buangrab K."/>
            <person name="Sutthacheep M."/>
            <person name="Yeemin T."/>
            <person name="Harunari E."/>
            <person name="Igarashi Y."/>
            <person name="Sripreechasak P."/>
            <person name="Kanchanasin P."/>
            <person name="Tanasupawat S."/>
            <person name="Phongsopitanun W."/>
        </authorList>
    </citation>
    <scope>NUCLEOTIDE SEQUENCE</scope>
    <source>
        <strain evidence="2">JCM 31032</strain>
    </source>
</reference>
<accession>A0A9X1NAN6</accession>
<evidence type="ECO:0008006" key="4">
    <source>
        <dbReference type="Google" id="ProtNLM"/>
    </source>
</evidence>
<proteinExistence type="predicted"/>
<dbReference type="AlphaFoldDB" id="A0A9X1NAN6"/>
<dbReference type="PROSITE" id="PS51257">
    <property type="entry name" value="PROKAR_LIPOPROTEIN"/>
    <property type="match status" value="1"/>
</dbReference>
<protein>
    <recommendedName>
        <fullName evidence="4">Lipoprotein</fullName>
    </recommendedName>
</protein>
<dbReference type="RefSeq" id="WP_231439142.1">
    <property type="nucleotide sequence ID" value="NZ_JAJOMB010000002.1"/>
</dbReference>
<name>A0A9X1NAN6_9ACTN</name>
<gene>
    <name evidence="2" type="ORF">LR394_04855</name>
</gene>
<organism evidence="2 3">
    <name type="scientific">Kineosporia babensis</name>
    <dbReference type="NCBI Taxonomy" id="499548"/>
    <lineage>
        <taxon>Bacteria</taxon>
        <taxon>Bacillati</taxon>
        <taxon>Actinomycetota</taxon>
        <taxon>Actinomycetes</taxon>
        <taxon>Kineosporiales</taxon>
        <taxon>Kineosporiaceae</taxon>
        <taxon>Kineosporia</taxon>
    </lineage>
</organism>
<evidence type="ECO:0000313" key="3">
    <source>
        <dbReference type="Proteomes" id="UP001138997"/>
    </source>
</evidence>
<dbReference type="Proteomes" id="UP001138997">
    <property type="component" value="Unassembled WGS sequence"/>
</dbReference>
<feature type="compositionally biased region" description="Polar residues" evidence="1">
    <location>
        <begin position="85"/>
        <end position="96"/>
    </location>
</feature>
<comment type="caution">
    <text evidence="2">The sequence shown here is derived from an EMBL/GenBank/DDBJ whole genome shotgun (WGS) entry which is preliminary data.</text>
</comment>